<feature type="non-terminal residue" evidence="2">
    <location>
        <position position="62"/>
    </location>
</feature>
<evidence type="ECO:0000313" key="3">
    <source>
        <dbReference type="Proteomes" id="UP000036987"/>
    </source>
</evidence>
<feature type="region of interest" description="Disordered" evidence="1">
    <location>
        <begin position="26"/>
        <end position="62"/>
    </location>
</feature>
<keyword evidence="3" id="KW-1185">Reference proteome</keyword>
<feature type="compositionally biased region" description="Polar residues" evidence="1">
    <location>
        <begin position="26"/>
        <end position="35"/>
    </location>
</feature>
<evidence type="ECO:0000313" key="2">
    <source>
        <dbReference type="EMBL" id="KMZ59824.1"/>
    </source>
</evidence>
<name>A0A0K9NSR6_ZOSMR</name>
<proteinExistence type="predicted"/>
<dbReference type="EMBL" id="LFYR01001714">
    <property type="protein sequence ID" value="KMZ59824.1"/>
    <property type="molecule type" value="Genomic_DNA"/>
</dbReference>
<feature type="compositionally biased region" description="Polar residues" evidence="1">
    <location>
        <begin position="52"/>
        <end position="62"/>
    </location>
</feature>
<reference evidence="3" key="1">
    <citation type="journal article" date="2016" name="Nature">
        <title>The genome of the seagrass Zostera marina reveals angiosperm adaptation to the sea.</title>
        <authorList>
            <person name="Olsen J.L."/>
            <person name="Rouze P."/>
            <person name="Verhelst B."/>
            <person name="Lin Y.-C."/>
            <person name="Bayer T."/>
            <person name="Collen J."/>
            <person name="Dattolo E."/>
            <person name="De Paoli E."/>
            <person name="Dittami S."/>
            <person name="Maumus F."/>
            <person name="Michel G."/>
            <person name="Kersting A."/>
            <person name="Lauritano C."/>
            <person name="Lohaus R."/>
            <person name="Toepel M."/>
            <person name="Tonon T."/>
            <person name="Vanneste K."/>
            <person name="Amirebrahimi M."/>
            <person name="Brakel J."/>
            <person name="Bostroem C."/>
            <person name="Chovatia M."/>
            <person name="Grimwood J."/>
            <person name="Jenkins J.W."/>
            <person name="Jueterbock A."/>
            <person name="Mraz A."/>
            <person name="Stam W.T."/>
            <person name="Tice H."/>
            <person name="Bornberg-Bauer E."/>
            <person name="Green P.J."/>
            <person name="Pearson G.A."/>
            <person name="Procaccini G."/>
            <person name="Duarte C.M."/>
            <person name="Schmutz J."/>
            <person name="Reusch T.B.H."/>
            <person name="Van de Peer Y."/>
        </authorList>
    </citation>
    <scope>NUCLEOTIDE SEQUENCE [LARGE SCALE GENOMIC DNA]</scope>
    <source>
        <strain evidence="3">cv. Finnish</strain>
    </source>
</reference>
<dbReference type="OrthoDB" id="2157866at2759"/>
<dbReference type="AlphaFoldDB" id="A0A0K9NSR6"/>
<dbReference type="Proteomes" id="UP000036987">
    <property type="component" value="Unassembled WGS sequence"/>
</dbReference>
<accession>A0A0K9NSR6</accession>
<gene>
    <name evidence="2" type="ORF">ZOSMA_64G00390</name>
</gene>
<protein>
    <submittedName>
        <fullName evidence="2">Uncharacterized protein</fullName>
    </submittedName>
</protein>
<sequence length="62" mass="7030">MGDILASMEHGSTYQDSEVKLNLQESPNKVNGTTHQTKRSRFWERSARKNLTMESVDSSGEE</sequence>
<comment type="caution">
    <text evidence="2">The sequence shown here is derived from an EMBL/GenBank/DDBJ whole genome shotgun (WGS) entry which is preliminary data.</text>
</comment>
<evidence type="ECO:0000256" key="1">
    <source>
        <dbReference type="SAM" id="MobiDB-lite"/>
    </source>
</evidence>
<organism evidence="2 3">
    <name type="scientific">Zostera marina</name>
    <name type="common">Eelgrass</name>
    <dbReference type="NCBI Taxonomy" id="29655"/>
    <lineage>
        <taxon>Eukaryota</taxon>
        <taxon>Viridiplantae</taxon>
        <taxon>Streptophyta</taxon>
        <taxon>Embryophyta</taxon>
        <taxon>Tracheophyta</taxon>
        <taxon>Spermatophyta</taxon>
        <taxon>Magnoliopsida</taxon>
        <taxon>Liliopsida</taxon>
        <taxon>Zosteraceae</taxon>
        <taxon>Zostera</taxon>
    </lineage>
</organism>